<evidence type="ECO:0000313" key="1">
    <source>
        <dbReference type="EMBL" id="KAF2099706.1"/>
    </source>
</evidence>
<proteinExistence type="predicted"/>
<accession>A0A9P4IK98</accession>
<name>A0A9P4IK98_9PEZI</name>
<sequence length="296" mass="34659">MPVATDSSVDPDTRTHFSFSFVARANEAQINKAFRDHKRDVSDLHPTELFSKLPIATQAEESTQEGGFADLFDFGKFNGKPPAKVKLQPYSFYDFPAEIRALIYDHVLKLPKDRDTVFVQPPWKWHRYNNPDFRHALFKVSKLIRKEAICELLLQNNLNIDTVTDIKWLYFWANNGGVRINVEYNIDKLQFLEFDRYNHQKLFSNFLTRVVYEGRLKSLRLRIAGYRVADMTAEEIMDDQGLDKLRAMRGLEHVEVWLWDGGDYHSDPRMQEITNWLREEMCKPGEKKPSGPRAKN</sequence>
<dbReference type="Proteomes" id="UP000799772">
    <property type="component" value="Unassembled WGS sequence"/>
</dbReference>
<keyword evidence="2" id="KW-1185">Reference proteome</keyword>
<comment type="caution">
    <text evidence="1">The sequence shown here is derived from an EMBL/GenBank/DDBJ whole genome shotgun (WGS) entry which is preliminary data.</text>
</comment>
<evidence type="ECO:0000313" key="2">
    <source>
        <dbReference type="Proteomes" id="UP000799772"/>
    </source>
</evidence>
<protein>
    <submittedName>
        <fullName evidence="1">Uncharacterized protein</fullName>
    </submittedName>
</protein>
<dbReference type="AlphaFoldDB" id="A0A9P4IK98"/>
<dbReference type="OrthoDB" id="3510794at2759"/>
<gene>
    <name evidence="1" type="ORF">NA57DRAFT_75210</name>
</gene>
<dbReference type="EMBL" id="ML978125">
    <property type="protein sequence ID" value="KAF2099706.1"/>
    <property type="molecule type" value="Genomic_DNA"/>
</dbReference>
<organism evidence="1 2">
    <name type="scientific">Rhizodiscina lignyota</name>
    <dbReference type="NCBI Taxonomy" id="1504668"/>
    <lineage>
        <taxon>Eukaryota</taxon>
        <taxon>Fungi</taxon>
        <taxon>Dikarya</taxon>
        <taxon>Ascomycota</taxon>
        <taxon>Pezizomycotina</taxon>
        <taxon>Dothideomycetes</taxon>
        <taxon>Pleosporomycetidae</taxon>
        <taxon>Aulographales</taxon>
        <taxon>Rhizodiscinaceae</taxon>
        <taxon>Rhizodiscina</taxon>
    </lineage>
</organism>
<reference evidence="1" key="1">
    <citation type="journal article" date="2020" name="Stud. Mycol.">
        <title>101 Dothideomycetes genomes: a test case for predicting lifestyles and emergence of pathogens.</title>
        <authorList>
            <person name="Haridas S."/>
            <person name="Albert R."/>
            <person name="Binder M."/>
            <person name="Bloem J."/>
            <person name="Labutti K."/>
            <person name="Salamov A."/>
            <person name="Andreopoulos B."/>
            <person name="Baker S."/>
            <person name="Barry K."/>
            <person name="Bills G."/>
            <person name="Bluhm B."/>
            <person name="Cannon C."/>
            <person name="Castanera R."/>
            <person name="Culley D."/>
            <person name="Daum C."/>
            <person name="Ezra D."/>
            <person name="Gonzalez J."/>
            <person name="Henrissat B."/>
            <person name="Kuo A."/>
            <person name="Liang C."/>
            <person name="Lipzen A."/>
            <person name="Lutzoni F."/>
            <person name="Magnuson J."/>
            <person name="Mondo S."/>
            <person name="Nolan M."/>
            <person name="Ohm R."/>
            <person name="Pangilinan J."/>
            <person name="Park H.-J."/>
            <person name="Ramirez L."/>
            <person name="Alfaro M."/>
            <person name="Sun H."/>
            <person name="Tritt A."/>
            <person name="Yoshinaga Y."/>
            <person name="Zwiers L.-H."/>
            <person name="Turgeon B."/>
            <person name="Goodwin S."/>
            <person name="Spatafora J."/>
            <person name="Crous P."/>
            <person name="Grigoriev I."/>
        </authorList>
    </citation>
    <scope>NUCLEOTIDE SEQUENCE</scope>
    <source>
        <strain evidence="1">CBS 133067</strain>
    </source>
</reference>